<dbReference type="PANTHER" id="PTHR45431">
    <property type="entry name" value="RHODANESE-LIKE DOMAIN-CONTAINING PROTEIN 15, CHLOROPLASTIC"/>
    <property type="match status" value="1"/>
</dbReference>
<comment type="caution">
    <text evidence="2">The sequence shown here is derived from an EMBL/GenBank/DDBJ whole genome shotgun (WGS) entry which is preliminary data.</text>
</comment>
<dbReference type="InterPro" id="IPR001763">
    <property type="entry name" value="Rhodanese-like_dom"/>
</dbReference>
<dbReference type="SMART" id="SM00450">
    <property type="entry name" value="RHOD"/>
    <property type="match status" value="1"/>
</dbReference>
<organism evidence="2 3">
    <name type="scientific">Rhodocyclus tenuis</name>
    <name type="common">Rhodospirillum tenue</name>
    <dbReference type="NCBI Taxonomy" id="1066"/>
    <lineage>
        <taxon>Bacteria</taxon>
        <taxon>Pseudomonadati</taxon>
        <taxon>Pseudomonadota</taxon>
        <taxon>Betaproteobacteria</taxon>
        <taxon>Rhodocyclales</taxon>
        <taxon>Rhodocyclaceae</taxon>
        <taxon>Rhodocyclus</taxon>
    </lineage>
</organism>
<dbReference type="PROSITE" id="PS50206">
    <property type="entry name" value="RHODANESE_3"/>
    <property type="match status" value="1"/>
</dbReference>
<evidence type="ECO:0000313" key="3">
    <source>
        <dbReference type="Proteomes" id="UP000587070"/>
    </source>
</evidence>
<evidence type="ECO:0000313" key="2">
    <source>
        <dbReference type="EMBL" id="MBB4246434.1"/>
    </source>
</evidence>
<dbReference type="SUPFAM" id="SSF52821">
    <property type="entry name" value="Rhodanese/Cell cycle control phosphatase"/>
    <property type="match status" value="1"/>
</dbReference>
<dbReference type="InterPro" id="IPR052367">
    <property type="entry name" value="Thiosulfate_ST/Rhodanese-like"/>
</dbReference>
<accession>A0A840FXB6</accession>
<dbReference type="AlphaFoldDB" id="A0A840FXB6"/>
<proteinExistence type="predicted"/>
<dbReference type="GO" id="GO:0016740">
    <property type="term" value="F:transferase activity"/>
    <property type="evidence" value="ECO:0007669"/>
    <property type="project" value="UniProtKB-KW"/>
</dbReference>
<dbReference type="RefSeq" id="WP_153114509.1">
    <property type="nucleotide sequence ID" value="NZ_JACIGE010000002.1"/>
</dbReference>
<dbReference type="Pfam" id="PF00581">
    <property type="entry name" value="Rhodanese"/>
    <property type="match status" value="1"/>
</dbReference>
<evidence type="ECO:0000259" key="1">
    <source>
        <dbReference type="PROSITE" id="PS50206"/>
    </source>
</evidence>
<dbReference type="Gene3D" id="3.40.250.10">
    <property type="entry name" value="Rhodanese-like domain"/>
    <property type="match status" value="1"/>
</dbReference>
<protein>
    <submittedName>
        <fullName evidence="2">Rhodanese-related sulfurtransferase</fullName>
    </submittedName>
</protein>
<reference evidence="2 3" key="1">
    <citation type="submission" date="2020-08" db="EMBL/GenBank/DDBJ databases">
        <title>Genome sequencing of Purple Non-Sulfur Bacteria from various extreme environments.</title>
        <authorList>
            <person name="Mayer M."/>
        </authorList>
    </citation>
    <scope>NUCLEOTIDE SEQUENCE [LARGE SCALE GENOMIC DNA]</scope>
    <source>
        <strain evidence="2 3">2761</strain>
    </source>
</reference>
<dbReference type="OrthoDB" id="9789585at2"/>
<feature type="domain" description="Rhodanese" evidence="1">
    <location>
        <begin position="20"/>
        <end position="128"/>
    </location>
</feature>
<dbReference type="InterPro" id="IPR036873">
    <property type="entry name" value="Rhodanese-like_dom_sf"/>
</dbReference>
<dbReference type="EMBL" id="JACIGE010000002">
    <property type="protein sequence ID" value="MBB4246434.1"/>
    <property type="molecule type" value="Genomic_DNA"/>
</dbReference>
<keyword evidence="3" id="KW-1185">Reference proteome</keyword>
<dbReference type="PANTHER" id="PTHR45431:SF3">
    <property type="entry name" value="RHODANESE-LIKE DOMAIN-CONTAINING PROTEIN 15, CHLOROPLASTIC"/>
    <property type="match status" value="1"/>
</dbReference>
<sequence length="145" mass="15590">MSDSYPESLSALQALRMLGDERRALLVDIRSSDEFLSGGHPAGAVNIPWFDEPDWQINPNFVAELRQLRRARAQSADDGDDVNGIPLILICRSGRRSLLAGQALLSAGLRSIYHVQDGFEGEADAACQHGSGGSGCFHGLPQESA</sequence>
<name>A0A840FXB6_RHOTE</name>
<keyword evidence="2" id="KW-0808">Transferase</keyword>
<gene>
    <name evidence="2" type="ORF">GGD90_000791</name>
</gene>
<dbReference type="Proteomes" id="UP000587070">
    <property type="component" value="Unassembled WGS sequence"/>
</dbReference>